<evidence type="ECO:0000313" key="1">
    <source>
        <dbReference type="EMBL" id="CAL1379106.1"/>
    </source>
</evidence>
<name>A0AAV2DZM1_9ROSI</name>
<protein>
    <submittedName>
        <fullName evidence="1">Uncharacterized protein</fullName>
    </submittedName>
</protein>
<dbReference type="EMBL" id="OZ034816">
    <property type="protein sequence ID" value="CAL1379106.1"/>
    <property type="molecule type" value="Genomic_DNA"/>
</dbReference>
<proteinExistence type="predicted"/>
<sequence length="81" mass="9399">MRSLFCATRKWLLSSSPPRGSSSSTLRIPEILLRQEALPTVWNLPALIQTHQHFPSRQIQLKTLKIMKHQLTSERDTLLHK</sequence>
<dbReference type="Proteomes" id="UP001497516">
    <property type="component" value="Chromosome 3"/>
</dbReference>
<reference evidence="1 2" key="1">
    <citation type="submission" date="2024-04" db="EMBL/GenBank/DDBJ databases">
        <authorList>
            <person name="Fracassetti M."/>
        </authorList>
    </citation>
    <scope>NUCLEOTIDE SEQUENCE [LARGE SCALE GENOMIC DNA]</scope>
</reference>
<keyword evidence="2" id="KW-1185">Reference proteome</keyword>
<organism evidence="1 2">
    <name type="scientific">Linum trigynum</name>
    <dbReference type="NCBI Taxonomy" id="586398"/>
    <lineage>
        <taxon>Eukaryota</taxon>
        <taxon>Viridiplantae</taxon>
        <taxon>Streptophyta</taxon>
        <taxon>Embryophyta</taxon>
        <taxon>Tracheophyta</taxon>
        <taxon>Spermatophyta</taxon>
        <taxon>Magnoliopsida</taxon>
        <taxon>eudicotyledons</taxon>
        <taxon>Gunneridae</taxon>
        <taxon>Pentapetalae</taxon>
        <taxon>rosids</taxon>
        <taxon>fabids</taxon>
        <taxon>Malpighiales</taxon>
        <taxon>Linaceae</taxon>
        <taxon>Linum</taxon>
    </lineage>
</organism>
<evidence type="ECO:0000313" key="2">
    <source>
        <dbReference type="Proteomes" id="UP001497516"/>
    </source>
</evidence>
<accession>A0AAV2DZM1</accession>
<gene>
    <name evidence="1" type="ORF">LTRI10_LOCUS20648</name>
</gene>
<dbReference type="AlphaFoldDB" id="A0AAV2DZM1"/>